<dbReference type="Proteomes" id="UP000887116">
    <property type="component" value="Unassembled WGS sequence"/>
</dbReference>
<dbReference type="OrthoDB" id="6434136at2759"/>
<sequence>MTLRIKRVATKYLAMNCLVITCLLFLVVGAHSMPFFYPWWFAPYYSHLDNEYGTSLGGAPIGLYNRRRDSGPYGESSEVSGVSQINRRCKKNQDYLLTVHCKAEC</sequence>
<dbReference type="AlphaFoldDB" id="A0A8X6KLF8"/>
<gene>
    <name evidence="1" type="ORF">TNCT_388371</name>
</gene>
<evidence type="ECO:0000313" key="1">
    <source>
        <dbReference type="EMBL" id="GFQ76816.1"/>
    </source>
</evidence>
<keyword evidence="2" id="KW-1185">Reference proteome</keyword>
<proteinExistence type="predicted"/>
<comment type="caution">
    <text evidence="1">The sequence shown here is derived from an EMBL/GenBank/DDBJ whole genome shotgun (WGS) entry which is preliminary data.</text>
</comment>
<name>A0A8X6KLF8_TRICU</name>
<reference evidence="1" key="1">
    <citation type="submission" date="2020-07" db="EMBL/GenBank/DDBJ databases">
        <title>Multicomponent nature underlies the extraordinary mechanical properties of spider dragline silk.</title>
        <authorList>
            <person name="Kono N."/>
            <person name="Nakamura H."/>
            <person name="Mori M."/>
            <person name="Yoshida Y."/>
            <person name="Ohtoshi R."/>
            <person name="Malay A.D."/>
            <person name="Moran D.A.P."/>
            <person name="Tomita M."/>
            <person name="Numata K."/>
            <person name="Arakawa K."/>
        </authorList>
    </citation>
    <scope>NUCLEOTIDE SEQUENCE</scope>
</reference>
<organism evidence="1 2">
    <name type="scientific">Trichonephila clavata</name>
    <name type="common">Joro spider</name>
    <name type="synonym">Nephila clavata</name>
    <dbReference type="NCBI Taxonomy" id="2740835"/>
    <lineage>
        <taxon>Eukaryota</taxon>
        <taxon>Metazoa</taxon>
        <taxon>Ecdysozoa</taxon>
        <taxon>Arthropoda</taxon>
        <taxon>Chelicerata</taxon>
        <taxon>Arachnida</taxon>
        <taxon>Araneae</taxon>
        <taxon>Araneomorphae</taxon>
        <taxon>Entelegynae</taxon>
        <taxon>Araneoidea</taxon>
        <taxon>Nephilidae</taxon>
        <taxon>Trichonephila</taxon>
    </lineage>
</organism>
<evidence type="ECO:0000313" key="2">
    <source>
        <dbReference type="Proteomes" id="UP000887116"/>
    </source>
</evidence>
<dbReference type="EMBL" id="BMAO01021689">
    <property type="protein sequence ID" value="GFQ76816.1"/>
    <property type="molecule type" value="Genomic_DNA"/>
</dbReference>
<accession>A0A8X6KLF8</accession>
<protein>
    <submittedName>
        <fullName evidence="1">Uncharacterized protein</fullName>
    </submittedName>
</protein>